<comment type="similarity">
    <text evidence="3 9">Belongs to the FliF family.</text>
</comment>
<evidence type="ECO:0000313" key="15">
    <source>
        <dbReference type="Proteomes" id="UP000652760"/>
    </source>
</evidence>
<gene>
    <name evidence="14" type="primary">fliF</name>
    <name evidence="14" type="ORF">JHL17_25930</name>
</gene>
<feature type="transmembrane region" description="Helical" evidence="11">
    <location>
        <begin position="20"/>
        <end position="41"/>
    </location>
</feature>
<dbReference type="InterPro" id="IPR000067">
    <property type="entry name" value="FlgMring_FliF"/>
</dbReference>
<evidence type="ECO:0000256" key="9">
    <source>
        <dbReference type="PIRNR" id="PIRNR004862"/>
    </source>
</evidence>
<feature type="domain" description="Flagellar M-ring C-terminal" evidence="13">
    <location>
        <begin position="249"/>
        <end position="414"/>
    </location>
</feature>
<organism evidence="14 15">
    <name type="scientific">Azospirillum endophyticum</name>
    <dbReference type="NCBI Taxonomy" id="2800326"/>
    <lineage>
        <taxon>Bacteria</taxon>
        <taxon>Pseudomonadati</taxon>
        <taxon>Pseudomonadota</taxon>
        <taxon>Alphaproteobacteria</taxon>
        <taxon>Rhodospirillales</taxon>
        <taxon>Azospirillaceae</taxon>
        <taxon>Azospirillum</taxon>
    </lineage>
</organism>
<dbReference type="Proteomes" id="UP000652760">
    <property type="component" value="Unassembled WGS sequence"/>
</dbReference>
<evidence type="ECO:0000256" key="11">
    <source>
        <dbReference type="SAM" id="Phobius"/>
    </source>
</evidence>
<comment type="function">
    <text evidence="9">The M ring may be actively involved in energy transduction.</text>
</comment>
<evidence type="ECO:0000256" key="5">
    <source>
        <dbReference type="ARBA" id="ARBA00022692"/>
    </source>
</evidence>
<dbReference type="EMBL" id="JAENHM010000070">
    <property type="protein sequence ID" value="MBK1840850.1"/>
    <property type="molecule type" value="Genomic_DNA"/>
</dbReference>
<feature type="compositionally biased region" description="Polar residues" evidence="10">
    <location>
        <begin position="308"/>
        <end position="328"/>
    </location>
</feature>
<reference evidence="15" key="1">
    <citation type="submission" date="2021-01" db="EMBL/GenBank/DDBJ databases">
        <title>Genome public.</title>
        <authorList>
            <person name="Liu C."/>
            <person name="Sun Q."/>
        </authorList>
    </citation>
    <scope>NUCLEOTIDE SEQUENCE [LARGE SCALE GENOMIC DNA]</scope>
    <source>
        <strain evidence="15">YIM B02556</strain>
    </source>
</reference>
<feature type="domain" description="Flagellar M-ring N-terminal" evidence="12">
    <location>
        <begin position="42"/>
        <end position="216"/>
    </location>
</feature>
<dbReference type="InterPro" id="IPR043427">
    <property type="entry name" value="YscJ/FliF"/>
</dbReference>
<evidence type="ECO:0000256" key="4">
    <source>
        <dbReference type="ARBA" id="ARBA00022475"/>
    </source>
</evidence>
<evidence type="ECO:0000313" key="14">
    <source>
        <dbReference type="EMBL" id="MBK1840850.1"/>
    </source>
</evidence>
<keyword evidence="8 9" id="KW-0975">Bacterial flagellum</keyword>
<dbReference type="InterPro" id="IPR013556">
    <property type="entry name" value="Flag_M-ring_C"/>
</dbReference>
<dbReference type="Pfam" id="PF08345">
    <property type="entry name" value="YscJ_FliF_C"/>
    <property type="match status" value="1"/>
</dbReference>
<protein>
    <recommendedName>
        <fullName evidence="9">Flagellar M-ring protein</fullName>
    </recommendedName>
</protein>
<dbReference type="NCBIfam" id="TIGR00206">
    <property type="entry name" value="fliF"/>
    <property type="match status" value="1"/>
</dbReference>
<name>A0ABS1FBS1_9PROT</name>
<keyword evidence="14" id="KW-0966">Cell projection</keyword>
<comment type="subcellular location">
    <subcellularLocation>
        <location evidence="1 9">Bacterial flagellum basal body</location>
    </subcellularLocation>
    <subcellularLocation>
        <location evidence="2">Cell membrane</location>
        <topology evidence="2">Multi-pass membrane protein</topology>
    </subcellularLocation>
</comment>
<keyword evidence="14" id="KW-0969">Cilium</keyword>
<dbReference type="PANTHER" id="PTHR30046:SF0">
    <property type="entry name" value="FLAGELLAR M-RING PROTEIN"/>
    <property type="match status" value="1"/>
</dbReference>
<evidence type="ECO:0000256" key="8">
    <source>
        <dbReference type="ARBA" id="ARBA00023143"/>
    </source>
</evidence>
<keyword evidence="7 11" id="KW-0472">Membrane</keyword>
<keyword evidence="6 11" id="KW-1133">Transmembrane helix</keyword>
<keyword evidence="4" id="KW-1003">Cell membrane</keyword>
<sequence>MRGTVDSLIDTLRSLGRGRLLVLAGTGLGIVLAVAGMAVLLSQPHMTALYSGLEPAEAGRIAKAVQEMGVPVNAGFDGTTISVPQADVSRVRMALAEKGLPAHGGVGYELFDTDKPLGITSFMQRINRLRAMEGELGRTIETLSGVEAARVHIVLPEREEFSRSAPKPTASVVVRMRGRGSMDRKQALSIRHLVSAAVPNLKPSAVTVMDSSGELLLTEDDGPGLASARTDGLRVAAETRVARAVEQMLTARLGAGNVRVQVAAEVETKREVVRSQTFDPNSQVVRSTQTVQEQDRSQDSNGEPPVTAEQNLPQRDVRAQSQGPQSSNDSKRQEETVNYEISNVSRETVIEPGDVRRLSVAVLVNGTWKTAADGTRQYEPRAAEELQRLGELVRSAMGFSEARGDRVTVDNLEFVDLAPDLAPRPLGDEIAETLTRNVMTLIQWVILLVLSALVILVGLRPLIRRVFPAPEPVVAEAPAPALAAPAGGAMPQLTGPATAAAAGAALADGGEGDAAGLAGGLAAAPMAPQLGIEETMDQLIELRTVEGRVRASSIRRLGELVDQYPDEAIDILRSWLYEEVA</sequence>
<dbReference type="InterPro" id="IPR006182">
    <property type="entry name" value="FliF_N_dom"/>
</dbReference>
<dbReference type="PANTHER" id="PTHR30046">
    <property type="entry name" value="FLAGELLAR M-RING PROTEIN"/>
    <property type="match status" value="1"/>
</dbReference>
<proteinExistence type="inferred from homology"/>
<evidence type="ECO:0000256" key="6">
    <source>
        <dbReference type="ARBA" id="ARBA00022989"/>
    </source>
</evidence>
<feature type="compositionally biased region" description="Polar residues" evidence="10">
    <location>
        <begin position="274"/>
        <end position="292"/>
    </location>
</feature>
<evidence type="ECO:0000256" key="7">
    <source>
        <dbReference type="ARBA" id="ARBA00023136"/>
    </source>
</evidence>
<dbReference type="Gene3D" id="3.30.300.30">
    <property type="match status" value="1"/>
</dbReference>
<evidence type="ECO:0000259" key="12">
    <source>
        <dbReference type="Pfam" id="PF01514"/>
    </source>
</evidence>
<dbReference type="Pfam" id="PF01514">
    <property type="entry name" value="YscJ_FliF"/>
    <property type="match status" value="1"/>
</dbReference>
<evidence type="ECO:0000256" key="2">
    <source>
        <dbReference type="ARBA" id="ARBA00004651"/>
    </source>
</evidence>
<dbReference type="PRINTS" id="PR01009">
    <property type="entry name" value="FLGMRINGFLIF"/>
</dbReference>
<keyword evidence="5 11" id="KW-0812">Transmembrane</keyword>
<evidence type="ECO:0000256" key="10">
    <source>
        <dbReference type="SAM" id="MobiDB-lite"/>
    </source>
</evidence>
<evidence type="ECO:0000256" key="1">
    <source>
        <dbReference type="ARBA" id="ARBA00004117"/>
    </source>
</evidence>
<dbReference type="InterPro" id="IPR045851">
    <property type="entry name" value="AMP-bd_C_sf"/>
</dbReference>
<evidence type="ECO:0000259" key="13">
    <source>
        <dbReference type="Pfam" id="PF08345"/>
    </source>
</evidence>
<feature type="region of interest" description="Disordered" evidence="10">
    <location>
        <begin position="273"/>
        <end position="338"/>
    </location>
</feature>
<dbReference type="PIRSF" id="PIRSF004862">
    <property type="entry name" value="FliF"/>
    <property type="match status" value="1"/>
</dbReference>
<evidence type="ECO:0000256" key="3">
    <source>
        <dbReference type="ARBA" id="ARBA00007971"/>
    </source>
</evidence>
<keyword evidence="15" id="KW-1185">Reference proteome</keyword>
<feature type="transmembrane region" description="Helical" evidence="11">
    <location>
        <begin position="441"/>
        <end position="459"/>
    </location>
</feature>
<keyword evidence="14" id="KW-0282">Flagellum</keyword>
<comment type="caution">
    <text evidence="14">The sequence shown here is derived from an EMBL/GenBank/DDBJ whole genome shotgun (WGS) entry which is preliminary data.</text>
</comment>
<accession>A0ABS1FBS1</accession>